<gene>
    <name evidence="1" type="ORF">GP486_000172</name>
</gene>
<dbReference type="AlphaFoldDB" id="A0A9P8LJH3"/>
<organism evidence="1 2">
    <name type="scientific">Trichoglossum hirsutum</name>
    <dbReference type="NCBI Taxonomy" id="265104"/>
    <lineage>
        <taxon>Eukaryota</taxon>
        <taxon>Fungi</taxon>
        <taxon>Dikarya</taxon>
        <taxon>Ascomycota</taxon>
        <taxon>Pezizomycotina</taxon>
        <taxon>Geoglossomycetes</taxon>
        <taxon>Geoglossales</taxon>
        <taxon>Geoglossaceae</taxon>
        <taxon>Trichoglossum</taxon>
    </lineage>
</organism>
<evidence type="ECO:0000313" key="1">
    <source>
        <dbReference type="EMBL" id="KAH0566424.1"/>
    </source>
</evidence>
<keyword evidence="2" id="KW-1185">Reference proteome</keyword>
<protein>
    <submittedName>
        <fullName evidence="1">Uncharacterized protein</fullName>
    </submittedName>
</protein>
<reference evidence="1" key="1">
    <citation type="submission" date="2021-03" db="EMBL/GenBank/DDBJ databases">
        <title>Comparative genomics and phylogenomic investigation of the class Geoglossomycetes provide insights into ecological specialization and systematics.</title>
        <authorList>
            <person name="Melie T."/>
            <person name="Pirro S."/>
            <person name="Miller A.N."/>
            <person name="Quandt A."/>
        </authorList>
    </citation>
    <scope>NUCLEOTIDE SEQUENCE</scope>
    <source>
        <strain evidence="1">CAQ_001_2017</strain>
    </source>
</reference>
<evidence type="ECO:0000313" key="2">
    <source>
        <dbReference type="Proteomes" id="UP000750711"/>
    </source>
</evidence>
<sequence>MSSANTNGHAYWEDYMNHVRANLKENPKKPHFRLDVEFDGRAPALDDITKIENLKAIARREFSQSKDLDNLARCAVASLFYFELESSPTYNREITQFQVKSVTDHL</sequence>
<dbReference type="EMBL" id="JAGHQM010000009">
    <property type="protein sequence ID" value="KAH0566424.1"/>
    <property type="molecule type" value="Genomic_DNA"/>
</dbReference>
<comment type="caution">
    <text evidence="1">The sequence shown here is derived from an EMBL/GenBank/DDBJ whole genome shotgun (WGS) entry which is preliminary data.</text>
</comment>
<name>A0A9P8LJH3_9PEZI</name>
<accession>A0A9P8LJH3</accession>
<proteinExistence type="predicted"/>
<dbReference type="Proteomes" id="UP000750711">
    <property type="component" value="Unassembled WGS sequence"/>
</dbReference>